<feature type="compositionally biased region" description="Acidic residues" evidence="1">
    <location>
        <begin position="1"/>
        <end position="13"/>
    </location>
</feature>
<evidence type="ECO:0000313" key="2">
    <source>
        <dbReference type="EMBL" id="GBO19009.1"/>
    </source>
</evidence>
<organism evidence="3 4">
    <name type="scientific">Araneus ventricosus</name>
    <name type="common">Orbweaver spider</name>
    <name type="synonym">Epeira ventricosa</name>
    <dbReference type="NCBI Taxonomy" id="182803"/>
    <lineage>
        <taxon>Eukaryota</taxon>
        <taxon>Metazoa</taxon>
        <taxon>Ecdysozoa</taxon>
        <taxon>Arthropoda</taxon>
        <taxon>Chelicerata</taxon>
        <taxon>Arachnida</taxon>
        <taxon>Araneae</taxon>
        <taxon>Araneomorphae</taxon>
        <taxon>Entelegynae</taxon>
        <taxon>Araneoidea</taxon>
        <taxon>Araneidae</taxon>
        <taxon>Araneus</taxon>
    </lineage>
</organism>
<evidence type="ECO:0000313" key="3">
    <source>
        <dbReference type="EMBL" id="GBO19171.1"/>
    </source>
</evidence>
<dbReference type="EMBL" id="BGPR01042567">
    <property type="protein sequence ID" value="GBO19009.1"/>
    <property type="molecule type" value="Genomic_DNA"/>
</dbReference>
<name>A0A4Y2V3P9_ARAVE</name>
<comment type="caution">
    <text evidence="3">The sequence shown here is derived from an EMBL/GenBank/DDBJ whole genome shotgun (WGS) entry which is preliminary data.</text>
</comment>
<dbReference type="Proteomes" id="UP000499080">
    <property type="component" value="Unassembled WGS sequence"/>
</dbReference>
<proteinExistence type="predicted"/>
<accession>A0A4Y2V3P9</accession>
<evidence type="ECO:0000256" key="1">
    <source>
        <dbReference type="SAM" id="MobiDB-lite"/>
    </source>
</evidence>
<reference evidence="3 4" key="1">
    <citation type="journal article" date="2019" name="Sci. Rep.">
        <title>Orb-weaving spider Araneus ventricosus genome elucidates the spidroin gene catalogue.</title>
        <authorList>
            <person name="Kono N."/>
            <person name="Nakamura H."/>
            <person name="Ohtoshi R."/>
            <person name="Moran D.A.P."/>
            <person name="Shinohara A."/>
            <person name="Yoshida Y."/>
            <person name="Fujiwara M."/>
            <person name="Mori M."/>
            <person name="Tomita M."/>
            <person name="Arakawa K."/>
        </authorList>
    </citation>
    <scope>NUCLEOTIDE SEQUENCE [LARGE SCALE GENOMIC DNA]</scope>
</reference>
<gene>
    <name evidence="2" type="ORF">AVEN_3881_1</name>
    <name evidence="3" type="ORF">AVEN_60109_1</name>
</gene>
<feature type="region of interest" description="Disordered" evidence="1">
    <location>
        <begin position="1"/>
        <end position="21"/>
    </location>
</feature>
<dbReference type="EMBL" id="BGPR01042666">
    <property type="protein sequence ID" value="GBO19171.1"/>
    <property type="molecule type" value="Genomic_DNA"/>
</dbReference>
<sequence length="79" mass="9320">MNCDGDEDDEDGNDHDAEINKPSYDEMIKSFETNRHGFQFEENMPEESFGALQRCETYNERKHFLKQNTQTKLKDLISN</sequence>
<protein>
    <submittedName>
        <fullName evidence="3">Uncharacterized protein</fullName>
    </submittedName>
</protein>
<keyword evidence="4" id="KW-1185">Reference proteome</keyword>
<evidence type="ECO:0000313" key="4">
    <source>
        <dbReference type="Proteomes" id="UP000499080"/>
    </source>
</evidence>
<dbReference type="AlphaFoldDB" id="A0A4Y2V3P9"/>